<keyword evidence="3" id="KW-1185">Reference proteome</keyword>
<dbReference type="PANTHER" id="PTHR43751">
    <property type="entry name" value="SULFATASE"/>
    <property type="match status" value="1"/>
</dbReference>
<dbReference type="SUPFAM" id="SSF53649">
    <property type="entry name" value="Alkaline phosphatase-like"/>
    <property type="match status" value="1"/>
</dbReference>
<sequence>MASKSKRDSLDRRTVLLSGTALVAATLASDALAQAQKAAPSPAPAAAPSGSKPNILVIFGDDIGYWNISAYSRGMMGYRTPNIDRIAREGAIFTDLYAQQSCTAGRAAFLTGQSCFRTGLLKVGLPAAKEGLSEKDPTLAELLKPLGYATGQFGKNHVGDRNEFLPTVHGFDEFFGNLYHLNAEDEPENPDYPKDPAFLAKYGPRGVLHTYATDADDPTEDPRFGRVGKQKIEDTGRLTKKRQETVDEEFLSAAMAFIEKNSQANKPFLCWFNSTRMHVFTHLKPSSSGKTSLGLEADGMVEHDGMVGQLLKQLEDLGIADNTIVLYTTDNGAEVFSWPDGGTTPFHGEKNASWEGGYRVPGMIRWPGVVKPGTEINELMSHEDWVPTLVAAAGEPNVKEKLLAGYQAAGKNFKVHLDGYDQRALLAGSGPTKRKEFFYWTDDGNLAALRYDRWKLLFLEQRANGIDVWQDPLVPLRLPKLTDLRADPFERAQFDSGEYVTWRLERAFALVPAQDVVAQHLKSYVEFPPRQKPGSFSLDQVLAKLQEGSSGKR</sequence>
<feature type="domain" description="Sulfatase N-terminal" evidence="1">
    <location>
        <begin position="53"/>
        <end position="394"/>
    </location>
</feature>
<dbReference type="Pfam" id="PF00884">
    <property type="entry name" value="Sulfatase"/>
    <property type="match status" value="1"/>
</dbReference>
<organism evidence="2 3">
    <name type="scientific">Bradyrhizobium vignae</name>
    <dbReference type="NCBI Taxonomy" id="1549949"/>
    <lineage>
        <taxon>Bacteria</taxon>
        <taxon>Pseudomonadati</taxon>
        <taxon>Pseudomonadota</taxon>
        <taxon>Alphaproteobacteria</taxon>
        <taxon>Hyphomicrobiales</taxon>
        <taxon>Nitrobacteraceae</taxon>
        <taxon>Bradyrhizobium</taxon>
    </lineage>
</organism>
<gene>
    <name evidence="2" type="ORF">JWS04_19030</name>
</gene>
<dbReference type="InterPro" id="IPR006311">
    <property type="entry name" value="TAT_signal"/>
</dbReference>
<comment type="caution">
    <text evidence="2">The sequence shown here is derived from an EMBL/GenBank/DDBJ whole genome shotgun (WGS) entry which is preliminary data.</text>
</comment>
<proteinExistence type="predicted"/>
<evidence type="ECO:0000313" key="2">
    <source>
        <dbReference type="EMBL" id="MBP0113135.1"/>
    </source>
</evidence>
<dbReference type="PROSITE" id="PS51318">
    <property type="entry name" value="TAT"/>
    <property type="match status" value="1"/>
</dbReference>
<dbReference type="Proteomes" id="UP000669317">
    <property type="component" value="Unassembled WGS sequence"/>
</dbReference>
<dbReference type="InterPro" id="IPR017850">
    <property type="entry name" value="Alkaline_phosphatase_core_sf"/>
</dbReference>
<dbReference type="InterPro" id="IPR052701">
    <property type="entry name" value="GAG_Ulvan_Degrading_Sulfatases"/>
</dbReference>
<dbReference type="InterPro" id="IPR000917">
    <property type="entry name" value="Sulfatase_N"/>
</dbReference>
<dbReference type="Gene3D" id="3.40.720.10">
    <property type="entry name" value="Alkaline Phosphatase, subunit A"/>
    <property type="match status" value="1"/>
</dbReference>
<accession>A0ABS3ZY94</accession>
<dbReference type="EMBL" id="JAGIKT010000042">
    <property type="protein sequence ID" value="MBP0113135.1"/>
    <property type="molecule type" value="Genomic_DNA"/>
</dbReference>
<evidence type="ECO:0000313" key="3">
    <source>
        <dbReference type="Proteomes" id="UP000669317"/>
    </source>
</evidence>
<dbReference type="PANTHER" id="PTHR43751:SF2">
    <property type="entry name" value="SULFATASE N-TERMINAL DOMAIN-CONTAINING PROTEIN"/>
    <property type="match status" value="1"/>
</dbReference>
<name>A0ABS3ZY94_9BRAD</name>
<dbReference type="RefSeq" id="WP_209295544.1">
    <property type="nucleotide sequence ID" value="NZ_JAGIKT010000042.1"/>
</dbReference>
<reference evidence="2 3" key="1">
    <citation type="submission" date="2021-03" db="EMBL/GenBank/DDBJ databases">
        <title>Genome Sequence of Bradyrhizobium vignae strain ISRA400.</title>
        <authorList>
            <person name="Tisa L.S."/>
            <person name="Svistoonoff S."/>
            <person name="Hocher V."/>
            <person name="Fall S."/>
            <person name="Zaiya A."/>
            <person name="Naing D."/>
            <person name="Niang N."/>
            <person name="Diouf A."/>
            <person name="Dasylva M.C."/>
            <person name="Toure O."/>
            <person name="Gueye M."/>
            <person name="Gully D."/>
            <person name="Tisseyre P."/>
            <person name="Simpson S."/>
            <person name="Morris K."/>
            <person name="Thomas W.K."/>
        </authorList>
    </citation>
    <scope>NUCLEOTIDE SEQUENCE [LARGE SCALE GENOMIC DNA]</scope>
    <source>
        <strain evidence="2 3">ISRA400</strain>
    </source>
</reference>
<protein>
    <submittedName>
        <fullName evidence="2">Arylsulfatase</fullName>
    </submittedName>
</protein>
<evidence type="ECO:0000259" key="1">
    <source>
        <dbReference type="Pfam" id="PF00884"/>
    </source>
</evidence>
<dbReference type="Gene3D" id="3.30.1120.10">
    <property type="match status" value="1"/>
</dbReference>
<dbReference type="CDD" id="cd16142">
    <property type="entry name" value="ARS_like"/>
    <property type="match status" value="1"/>
</dbReference>